<feature type="domain" description="Nuclear factor related to kappa-B-binding protein second winged helix" evidence="3">
    <location>
        <begin position="628"/>
        <end position="768"/>
    </location>
</feature>
<feature type="region of interest" description="Disordered" evidence="1">
    <location>
        <begin position="590"/>
        <end position="617"/>
    </location>
</feature>
<dbReference type="OrthoDB" id="70874at2759"/>
<keyword evidence="5" id="KW-1185">Reference proteome</keyword>
<dbReference type="GO" id="GO:0002020">
    <property type="term" value="F:protease binding"/>
    <property type="evidence" value="ECO:0007669"/>
    <property type="project" value="TreeGrafter"/>
</dbReference>
<evidence type="ECO:0000313" key="4">
    <source>
        <dbReference type="EMBL" id="KAF2900365.1"/>
    </source>
</evidence>
<dbReference type="InterPro" id="IPR024867">
    <property type="entry name" value="NFRKB"/>
</dbReference>
<name>A0A8K0D6G4_IGNLU</name>
<evidence type="ECO:0000313" key="5">
    <source>
        <dbReference type="Proteomes" id="UP000801492"/>
    </source>
</evidence>
<evidence type="ECO:0000259" key="2">
    <source>
        <dbReference type="Pfam" id="PF14465"/>
    </source>
</evidence>
<gene>
    <name evidence="4" type="ORF">ILUMI_05821</name>
</gene>
<dbReference type="PANTHER" id="PTHR13052:SF3">
    <property type="entry name" value="NUCLEAR FACTOR RELATED TO KAPPA-B-BINDING PROTEIN"/>
    <property type="match status" value="1"/>
</dbReference>
<dbReference type="Pfam" id="PF25793">
    <property type="entry name" value="WHD_2nd_NFRKB"/>
    <property type="match status" value="1"/>
</dbReference>
<dbReference type="PANTHER" id="PTHR13052">
    <property type="entry name" value="NFRKB-RELATED"/>
    <property type="match status" value="1"/>
</dbReference>
<feature type="region of interest" description="Disordered" evidence="1">
    <location>
        <begin position="909"/>
        <end position="929"/>
    </location>
</feature>
<dbReference type="EMBL" id="VTPC01002235">
    <property type="protein sequence ID" value="KAF2900365.1"/>
    <property type="molecule type" value="Genomic_DNA"/>
</dbReference>
<comment type="caution">
    <text evidence="4">The sequence shown here is derived from an EMBL/GenBank/DDBJ whole genome shotgun (WGS) entry which is preliminary data.</text>
</comment>
<evidence type="ECO:0000256" key="1">
    <source>
        <dbReference type="SAM" id="MobiDB-lite"/>
    </source>
</evidence>
<feature type="compositionally biased region" description="Polar residues" evidence="1">
    <location>
        <begin position="812"/>
        <end position="826"/>
    </location>
</feature>
<evidence type="ECO:0000259" key="3">
    <source>
        <dbReference type="Pfam" id="PF25793"/>
    </source>
</evidence>
<proteinExistence type="predicted"/>
<dbReference type="InterPro" id="IPR025220">
    <property type="entry name" value="NFRKB_WH_1"/>
</dbReference>
<dbReference type="InterPro" id="IPR057748">
    <property type="entry name" value="NFRKB_WH_2"/>
</dbReference>
<feature type="compositionally biased region" description="Polar residues" evidence="1">
    <location>
        <begin position="909"/>
        <end position="927"/>
    </location>
</feature>
<sequence length="1566" mass="173955">MMRNWKRHKYVVCGCNYPKVYVNGRMSLENSFQPTHGIHYLKCINNISKVFYPPFQKMMSKKKNVTLYKLFNNEVFRFASPLQEFHEHLKAGHYRPDIAKMRLLIKKAERKEAKFRYKLHRERLKVEINESKNKLVNLVRNLPPGVEPRMDRLNPSAPSYTNPISFRTKRRYFQELSAVREKVEETGFSSDENYPEGPPTPLSRKQKRHLNAIKNSASNSERINSTFTTKPNFIDLERLITPNCNPFFISEDSYRNLLLIHKKRRVEEAGEPEYNINGITITDIINRTDLTSFKKLTNPPSSTTSINSLKHHLDYKPTPHKKKIKKEPPPSIPQSPELINKSNPFFGHSSNSELDSDSDSFFDSLNNTVPVKSKTKAKKLHVRPSIHKSIKKEIKTEPLDSYAPSTNSLDNKSCLNDTSSSVPKPLNCVSQFGKITPATLSDLDGIDMMNLPIDLDDSNIDILEFNNKPELMQETHANFLSLVRDIICSTNEHRMSMKILEERLKSWQENPISPLNDWYSLSDNWVSLLPLAINFLSGNCSEQPDDFVPYIEFKAKIDMYQWIGAGRDSDSLLSPLCQYWLEHRNQMKPALTTKEKDDDIEVSDRSQTPPPPRCPTTWSIRKANPEEIKSFQEQERRRYNSPHKAFTYRCNGYESVVGPVKGIYNNQNLGSTKARGHSVLNADRPNFVTILTLVRDATARLPNGEGTRADICELLKSSQYLSINVPDNVLQSVVSGALDRMHTQFDPCVKYEPKRKVWIYLHRNRSEEDFERIHQQYQGISRNLKKSTKNKQLGKPKSKSEKSNKSSTKTSADNTQSQNISEKSKTEQIVQLNITEQQDIRLSNAGSPSTSKQINKSVISTSTSLEQSLLQNRQRKENLGQTSQSPVRHLQKQIPPLSLQEKQINESLLSPSQISSTNSGNKASPPSKNLVKVISSNQGKSLIIPTSNTAQQKLTPNKQVSQQQQQQQPVSQQLLQSIAQQKQLLLQKQSVNTGDQKVNEQKTQQKIPVTLQQQILQSVGPQVQSIKNVTLLRNPTSLQSNPQTQSVSTPVSLTQSSVSQTKELTSVSPATSQPVVQEQVIQSGVQNKVTQQRLTPAQQQQILQTLRQKVLPLQQTVMSSQYRAVSKQKAGSVQMQKQIQPTSLLGQVKVSTTDVASSSKPIITSTQTPLVAKVLTNAAGQVISVESLLAHQKQHGSLPQGTTLRISGTKSGQPNVIQLAASSSQSPVTQFTVATPNIATISSQPKLVISTPVTTAATSTVTVAKTTLKPATKTQTTTKFMPKIAQQLVSAKFVTQNVGGQKIVQPKVIVGQQNPLKIPISSKNIAISKSVGINVAASANTIRMVNAANLNIAQIGGKPVLITSKGNTFQNIQGQNIIIQTQANTSSQGLIIPSTEKTVANTNISQQSSTGNVNIASQQSAQVILSPPLKVQQAPQVVLSSALKPATVSLAQQNQNSTPNQIMLGGQTVRLQTSGAPNTHRVVLASQNQGQIITQQILLPVGFQGTPLNIKALQGLKVVPIAQTQQGRGVQGRQVFARVMNPANIVRMTQTTEAADVGSSSKSTAE</sequence>
<dbReference type="GO" id="GO:0031011">
    <property type="term" value="C:Ino80 complex"/>
    <property type="evidence" value="ECO:0007669"/>
    <property type="project" value="InterPro"/>
</dbReference>
<feature type="region of interest" description="Disordered" evidence="1">
    <location>
        <begin position="780"/>
        <end position="826"/>
    </location>
</feature>
<dbReference type="Gene3D" id="1.10.10.2430">
    <property type="entry name" value="NFRKB winged helix-like domain"/>
    <property type="match status" value="1"/>
</dbReference>
<organism evidence="4 5">
    <name type="scientific">Ignelater luminosus</name>
    <name type="common">Cucubano</name>
    <name type="synonym">Pyrophorus luminosus</name>
    <dbReference type="NCBI Taxonomy" id="2038154"/>
    <lineage>
        <taxon>Eukaryota</taxon>
        <taxon>Metazoa</taxon>
        <taxon>Ecdysozoa</taxon>
        <taxon>Arthropoda</taxon>
        <taxon>Hexapoda</taxon>
        <taxon>Insecta</taxon>
        <taxon>Pterygota</taxon>
        <taxon>Neoptera</taxon>
        <taxon>Endopterygota</taxon>
        <taxon>Coleoptera</taxon>
        <taxon>Polyphaga</taxon>
        <taxon>Elateriformia</taxon>
        <taxon>Elateroidea</taxon>
        <taxon>Elateridae</taxon>
        <taxon>Agrypninae</taxon>
        <taxon>Pyrophorini</taxon>
        <taxon>Ignelater</taxon>
    </lineage>
</organism>
<feature type="region of interest" description="Disordered" evidence="1">
    <location>
        <begin position="184"/>
        <end position="206"/>
    </location>
</feature>
<feature type="compositionally biased region" description="Low complexity" evidence="1">
    <location>
        <begin position="299"/>
        <end position="308"/>
    </location>
</feature>
<evidence type="ECO:0008006" key="6">
    <source>
        <dbReference type="Google" id="ProtNLM"/>
    </source>
</evidence>
<dbReference type="Pfam" id="PF14465">
    <property type="entry name" value="WHD_1st_NFRKB"/>
    <property type="match status" value="1"/>
</dbReference>
<feature type="compositionally biased region" description="Basic residues" evidence="1">
    <location>
        <begin position="783"/>
        <end position="797"/>
    </location>
</feature>
<feature type="domain" description="Nuclear factor related to kappa-B-binding protein winged helix-like" evidence="2">
    <location>
        <begin position="479"/>
        <end position="580"/>
    </location>
</feature>
<dbReference type="Proteomes" id="UP000801492">
    <property type="component" value="Unassembled WGS sequence"/>
</dbReference>
<reference evidence="4" key="1">
    <citation type="submission" date="2019-08" db="EMBL/GenBank/DDBJ databases">
        <title>The genome of the North American firefly Photinus pyralis.</title>
        <authorList>
            <consortium name="Photinus pyralis genome working group"/>
            <person name="Fallon T.R."/>
            <person name="Sander Lower S.E."/>
            <person name="Weng J.-K."/>
        </authorList>
    </citation>
    <scope>NUCLEOTIDE SEQUENCE</scope>
    <source>
        <strain evidence="4">TRF0915ILg1</strain>
        <tissue evidence="4">Whole body</tissue>
    </source>
</reference>
<feature type="region of interest" description="Disordered" evidence="1">
    <location>
        <begin position="299"/>
        <end position="352"/>
    </location>
</feature>
<accession>A0A8K0D6G4</accession>
<protein>
    <recommendedName>
        <fullName evidence="6">NFRKB</fullName>
    </recommendedName>
</protein>
<dbReference type="CDD" id="cd21865">
    <property type="entry name" value="DEUBAD_NFRKB"/>
    <property type="match status" value="1"/>
</dbReference>
<dbReference type="InterPro" id="IPR038106">
    <property type="entry name" value="NFRKB_winged_sf"/>
</dbReference>